<evidence type="ECO:0000313" key="1">
    <source>
        <dbReference type="EMBL" id="ARI81353.1"/>
    </source>
</evidence>
<proteinExistence type="predicted"/>
<gene>
    <name evidence="1" type="ORF">BH695_2072</name>
</gene>
<dbReference type="Proteomes" id="UP000192439">
    <property type="component" value="Chromosome"/>
</dbReference>
<dbReference type="AlphaFoldDB" id="A0AB33C0J1"/>
<keyword evidence="2" id="KW-1185">Reference proteome</keyword>
<evidence type="ECO:0000313" key="2">
    <source>
        <dbReference type="Proteomes" id="UP000192439"/>
    </source>
</evidence>
<sequence length="37" mass="4348">MGTFSVGIFIQEVDKNNWQGAAVIMRQKLLYFREDNQ</sequence>
<accession>A0AB33C0J1</accession>
<organism evidence="1 2">
    <name type="scientific">Microcystis aeruginosa PCC 7806SL</name>
    <dbReference type="NCBI Taxonomy" id="1903187"/>
    <lineage>
        <taxon>Bacteria</taxon>
        <taxon>Bacillati</taxon>
        <taxon>Cyanobacteriota</taxon>
        <taxon>Cyanophyceae</taxon>
        <taxon>Oscillatoriophycideae</taxon>
        <taxon>Chroococcales</taxon>
        <taxon>Microcystaceae</taxon>
        <taxon>Microcystis</taxon>
    </lineage>
</organism>
<name>A0AB33C0J1_MICA7</name>
<dbReference type="EMBL" id="CP020771">
    <property type="protein sequence ID" value="ARI81353.1"/>
    <property type="molecule type" value="Genomic_DNA"/>
</dbReference>
<protein>
    <submittedName>
        <fullName evidence="1">Uncharacterized protein</fullName>
    </submittedName>
</protein>
<reference evidence="1 2" key="1">
    <citation type="journal article" date="2018" name="Harmful Algae">
        <title>The highly heterogeneous methylated genomes and diverse restriction-modification systems of bloom-forming Microcystis.</title>
        <authorList>
            <person name="Zhao L."/>
            <person name="Song Y."/>
            <person name="Li L."/>
            <person name="Gan N."/>
            <person name="Brand J.J."/>
            <person name="Song L."/>
        </authorList>
    </citation>
    <scope>NUCLEOTIDE SEQUENCE [LARGE SCALE GENOMIC DNA]</scope>
    <source>
        <strain evidence="1 2">PCC 7806SL</strain>
    </source>
</reference>